<evidence type="ECO:0000256" key="2">
    <source>
        <dbReference type="ARBA" id="ARBA00022448"/>
    </source>
</evidence>
<dbReference type="PROSITE" id="PS00211">
    <property type="entry name" value="ABC_TRANSPORTER_1"/>
    <property type="match status" value="1"/>
</dbReference>
<dbReference type="Proteomes" id="UP001500842">
    <property type="component" value="Unassembled WGS sequence"/>
</dbReference>
<keyword evidence="8" id="KW-1185">Reference proteome</keyword>
<dbReference type="PANTHER" id="PTHR43820:SF4">
    <property type="entry name" value="HIGH-AFFINITY BRANCHED-CHAIN AMINO ACID TRANSPORT ATP-BINDING PROTEIN LIVF"/>
    <property type="match status" value="1"/>
</dbReference>
<accession>A0ABN2A6T3</accession>
<evidence type="ECO:0000256" key="4">
    <source>
        <dbReference type="ARBA" id="ARBA00022840"/>
    </source>
</evidence>
<dbReference type="InterPro" id="IPR027417">
    <property type="entry name" value="P-loop_NTPase"/>
</dbReference>
<evidence type="ECO:0000313" key="7">
    <source>
        <dbReference type="EMBL" id="GAA1512740.1"/>
    </source>
</evidence>
<sequence>MSELLRVEHLAAGYGRLPVLFDVSFSLEAGEVVALAAGNGAGKSTLLAAMSGVLRPVTGGRVEFRGRDLSRVPAHLIARQGLVHVLERRRLAPFMTVLDNLRLSEATVARVRRAAWRRRFEEARESHELLRSHGERKAGELSGGQQQLVAVVRGLLAEPAVILLDEPFQGLDLHAASQVCAVLEQAAGAGTAVLLTEHRAEVVTGLAHRTLHMDRGRIVDEESHVAQPV</sequence>
<dbReference type="GO" id="GO:0005524">
    <property type="term" value="F:ATP binding"/>
    <property type="evidence" value="ECO:0007669"/>
    <property type="project" value="UniProtKB-KW"/>
</dbReference>
<dbReference type="InterPro" id="IPR003593">
    <property type="entry name" value="AAA+_ATPase"/>
</dbReference>
<evidence type="ECO:0000313" key="8">
    <source>
        <dbReference type="Proteomes" id="UP001500842"/>
    </source>
</evidence>
<organism evidence="7 8">
    <name type="scientific">Nocardioides humi</name>
    <dbReference type="NCBI Taxonomy" id="449461"/>
    <lineage>
        <taxon>Bacteria</taxon>
        <taxon>Bacillati</taxon>
        <taxon>Actinomycetota</taxon>
        <taxon>Actinomycetes</taxon>
        <taxon>Propionibacteriales</taxon>
        <taxon>Nocardioidaceae</taxon>
        <taxon>Nocardioides</taxon>
    </lineage>
</organism>
<name>A0ABN2A6T3_9ACTN</name>
<feature type="domain" description="ABC transporter" evidence="6">
    <location>
        <begin position="5"/>
        <end position="229"/>
    </location>
</feature>
<dbReference type="SMART" id="SM00382">
    <property type="entry name" value="AAA"/>
    <property type="match status" value="1"/>
</dbReference>
<dbReference type="PANTHER" id="PTHR43820">
    <property type="entry name" value="HIGH-AFFINITY BRANCHED-CHAIN AMINO ACID TRANSPORT ATP-BINDING PROTEIN LIVF"/>
    <property type="match status" value="1"/>
</dbReference>
<evidence type="ECO:0000256" key="1">
    <source>
        <dbReference type="ARBA" id="ARBA00005417"/>
    </source>
</evidence>
<dbReference type="Gene3D" id="3.40.50.300">
    <property type="entry name" value="P-loop containing nucleotide triphosphate hydrolases"/>
    <property type="match status" value="1"/>
</dbReference>
<dbReference type="RefSeq" id="WP_141005234.1">
    <property type="nucleotide sequence ID" value="NZ_BAAAOR010000014.1"/>
</dbReference>
<comment type="caution">
    <text evidence="7">The sequence shown here is derived from an EMBL/GenBank/DDBJ whole genome shotgun (WGS) entry which is preliminary data.</text>
</comment>
<keyword evidence="5" id="KW-0029">Amino-acid transport</keyword>
<evidence type="ECO:0000256" key="5">
    <source>
        <dbReference type="ARBA" id="ARBA00022970"/>
    </source>
</evidence>
<dbReference type="SUPFAM" id="SSF52540">
    <property type="entry name" value="P-loop containing nucleoside triphosphate hydrolases"/>
    <property type="match status" value="1"/>
</dbReference>
<reference evidence="7 8" key="1">
    <citation type="journal article" date="2019" name="Int. J. Syst. Evol. Microbiol.">
        <title>The Global Catalogue of Microorganisms (GCM) 10K type strain sequencing project: providing services to taxonomists for standard genome sequencing and annotation.</title>
        <authorList>
            <consortium name="The Broad Institute Genomics Platform"/>
            <consortium name="The Broad Institute Genome Sequencing Center for Infectious Disease"/>
            <person name="Wu L."/>
            <person name="Ma J."/>
        </authorList>
    </citation>
    <scope>NUCLEOTIDE SEQUENCE [LARGE SCALE GENOMIC DNA]</scope>
    <source>
        <strain evidence="7 8">JCM 14942</strain>
    </source>
</reference>
<dbReference type="InterPro" id="IPR052156">
    <property type="entry name" value="BCAA_Transport_ATP-bd_LivF"/>
</dbReference>
<keyword evidence="3" id="KW-0547">Nucleotide-binding</keyword>
<keyword evidence="4 7" id="KW-0067">ATP-binding</keyword>
<dbReference type="Pfam" id="PF00005">
    <property type="entry name" value="ABC_tran"/>
    <property type="match status" value="1"/>
</dbReference>
<comment type="similarity">
    <text evidence="1">Belongs to the ABC transporter superfamily.</text>
</comment>
<dbReference type="PROSITE" id="PS50893">
    <property type="entry name" value="ABC_TRANSPORTER_2"/>
    <property type="match status" value="1"/>
</dbReference>
<gene>
    <name evidence="7" type="ORF">GCM10009788_16610</name>
</gene>
<evidence type="ECO:0000256" key="3">
    <source>
        <dbReference type="ARBA" id="ARBA00022741"/>
    </source>
</evidence>
<protein>
    <submittedName>
        <fullName evidence="7">ABC transporter ATP-binding protein</fullName>
    </submittedName>
</protein>
<dbReference type="EMBL" id="BAAAOR010000014">
    <property type="protein sequence ID" value="GAA1512740.1"/>
    <property type="molecule type" value="Genomic_DNA"/>
</dbReference>
<dbReference type="InterPro" id="IPR017871">
    <property type="entry name" value="ABC_transporter-like_CS"/>
</dbReference>
<proteinExistence type="inferred from homology"/>
<evidence type="ECO:0000259" key="6">
    <source>
        <dbReference type="PROSITE" id="PS50893"/>
    </source>
</evidence>
<dbReference type="InterPro" id="IPR003439">
    <property type="entry name" value="ABC_transporter-like_ATP-bd"/>
</dbReference>
<keyword evidence="2" id="KW-0813">Transport</keyword>